<evidence type="ECO:0000313" key="2">
    <source>
        <dbReference type="EMBL" id="SDN93754.1"/>
    </source>
</evidence>
<keyword evidence="3" id="KW-1185">Reference proteome</keyword>
<dbReference type="InterPro" id="IPR012312">
    <property type="entry name" value="Hemerythrin-like"/>
</dbReference>
<name>A0A1H0FGN2_9ACTN</name>
<sequence length="159" mass="17325">MCEHCGCREVESIRELRDEHDALSGQAFHVRHALASGDRGAARVLLDELVSHLVQHVTREELGMFAALRTQGEFADEVAALEGEHRAMDAVVADLDLDGPDFVARVTALLDDLEAHIEREDLGIFPVAVVTLGATGWATVEAAHEQHPTFLAPDVRSDV</sequence>
<organism evidence="2 3">
    <name type="scientific">Nocardioides szechwanensis</name>
    <dbReference type="NCBI Taxonomy" id="1005944"/>
    <lineage>
        <taxon>Bacteria</taxon>
        <taxon>Bacillati</taxon>
        <taxon>Actinomycetota</taxon>
        <taxon>Actinomycetes</taxon>
        <taxon>Propionibacteriales</taxon>
        <taxon>Nocardioidaceae</taxon>
        <taxon>Nocardioides</taxon>
    </lineage>
</organism>
<dbReference type="Pfam" id="PF01814">
    <property type="entry name" value="Hemerythrin"/>
    <property type="match status" value="1"/>
</dbReference>
<evidence type="ECO:0000259" key="1">
    <source>
        <dbReference type="Pfam" id="PF01814"/>
    </source>
</evidence>
<dbReference type="EMBL" id="FNIC01000005">
    <property type="protein sequence ID" value="SDN93754.1"/>
    <property type="molecule type" value="Genomic_DNA"/>
</dbReference>
<protein>
    <submittedName>
        <fullName evidence="2">Hemerythrin-like domain-containing protein</fullName>
    </submittedName>
</protein>
<gene>
    <name evidence="2" type="ORF">SAMN05192576_3030</name>
</gene>
<evidence type="ECO:0000313" key="3">
    <source>
        <dbReference type="Proteomes" id="UP000199004"/>
    </source>
</evidence>
<dbReference type="STRING" id="1005944.SAMN05192576_3030"/>
<reference evidence="2 3" key="1">
    <citation type="submission" date="2016-10" db="EMBL/GenBank/DDBJ databases">
        <authorList>
            <person name="de Groot N.N."/>
        </authorList>
    </citation>
    <scope>NUCLEOTIDE SEQUENCE [LARGE SCALE GENOMIC DNA]</scope>
    <source>
        <strain evidence="2 3">CGMCC 1.11147</strain>
    </source>
</reference>
<dbReference type="Gene3D" id="1.20.120.520">
    <property type="entry name" value="nmb1532 protein domain like"/>
    <property type="match status" value="1"/>
</dbReference>
<dbReference type="OrthoDB" id="3381279at2"/>
<dbReference type="AlphaFoldDB" id="A0A1H0FGN2"/>
<dbReference type="Proteomes" id="UP000199004">
    <property type="component" value="Unassembled WGS sequence"/>
</dbReference>
<accession>A0A1H0FGN2</accession>
<feature type="domain" description="Hemerythrin-like" evidence="1">
    <location>
        <begin position="13"/>
        <end position="127"/>
    </location>
</feature>
<proteinExistence type="predicted"/>